<keyword evidence="1" id="KW-0732">Signal</keyword>
<dbReference type="InterPro" id="IPR051781">
    <property type="entry name" value="Metallo-dep_Hydrolase"/>
</dbReference>
<feature type="domain" description="Amidohydrolase-related" evidence="2">
    <location>
        <begin position="248"/>
        <end position="375"/>
    </location>
</feature>
<dbReference type="RefSeq" id="WP_095498452.1">
    <property type="nucleotide sequence ID" value="NZ_BSPO01000003.1"/>
</dbReference>
<evidence type="ECO:0000313" key="4">
    <source>
        <dbReference type="Proteomes" id="UP001157439"/>
    </source>
</evidence>
<sequence>MKAMTINSVALALSLMSSTVLAKTFAITEVTIAANGQQPAMENATVVVTDGMISAINPAQLKVDERVSGKGMILTPGLIAPLNALGLSEVGMVPETRDDRQKETGIGFAPYTAYNPKSALLGYARQGGITTSIVRPSGHDSVFQGQLFSVQLTGQFDNSVTHTNIGVLAAIGAMEDSSRASALKTLTSTLADGASANLDEADDETKVAYELVNGRLPLLVEVNRAADIIQVLKLTQSHPKLNLVLVGAVEAVKVKQQIAQAEVPVLMDPMSNLPTSFDTLSASLNNASRLMQAGVEVGYTGVSAHNLKRLRYLAGNSVANGVEHAQALKAVTATPAQIFGINAGEIAVGKRADLALWSADPFDYSSGLNGLWINGDKVSLESRQDQLRKRYQHKKNMPAAYSK</sequence>
<feature type="chain" id="PRO_5041466593" evidence="1">
    <location>
        <begin position="23"/>
        <end position="403"/>
    </location>
</feature>
<dbReference type="PANTHER" id="PTHR43135:SF3">
    <property type="entry name" value="ALPHA-D-RIBOSE 1-METHYLPHOSPHONATE 5-TRIPHOSPHATE DIPHOSPHATASE"/>
    <property type="match status" value="1"/>
</dbReference>
<name>A0AA37WX76_9GAMM</name>
<evidence type="ECO:0000256" key="1">
    <source>
        <dbReference type="SAM" id="SignalP"/>
    </source>
</evidence>
<keyword evidence="4" id="KW-1185">Reference proteome</keyword>
<dbReference type="GO" id="GO:0016810">
    <property type="term" value="F:hydrolase activity, acting on carbon-nitrogen (but not peptide) bonds"/>
    <property type="evidence" value="ECO:0007669"/>
    <property type="project" value="InterPro"/>
</dbReference>
<dbReference type="SUPFAM" id="SSF51338">
    <property type="entry name" value="Composite domain of metallo-dependent hydrolases"/>
    <property type="match status" value="1"/>
</dbReference>
<dbReference type="Proteomes" id="UP001157439">
    <property type="component" value="Unassembled WGS sequence"/>
</dbReference>
<reference evidence="3 4" key="1">
    <citation type="journal article" date="2014" name="Int. J. Syst. Evol. Microbiol.">
        <title>Complete genome sequence of Corynebacterium casei LMG S-19264T (=DSM 44701T), isolated from a smear-ripened cheese.</title>
        <authorList>
            <consortium name="US DOE Joint Genome Institute (JGI-PGF)"/>
            <person name="Walter F."/>
            <person name="Albersmeier A."/>
            <person name="Kalinowski J."/>
            <person name="Ruckert C."/>
        </authorList>
    </citation>
    <scope>NUCLEOTIDE SEQUENCE [LARGE SCALE GENOMIC DNA]</scope>
    <source>
        <strain evidence="3 4">NBRC 112785</strain>
    </source>
</reference>
<evidence type="ECO:0000313" key="3">
    <source>
        <dbReference type="EMBL" id="GLS84062.1"/>
    </source>
</evidence>
<accession>A0AA37WX76</accession>
<protein>
    <submittedName>
        <fullName evidence="3">Amidohydrolase</fullName>
    </submittedName>
</protein>
<dbReference type="Pfam" id="PF01979">
    <property type="entry name" value="Amidohydro_1"/>
    <property type="match status" value="1"/>
</dbReference>
<dbReference type="EMBL" id="BSPO01000003">
    <property type="protein sequence ID" value="GLS84062.1"/>
    <property type="molecule type" value="Genomic_DNA"/>
</dbReference>
<evidence type="ECO:0000259" key="2">
    <source>
        <dbReference type="Pfam" id="PF01979"/>
    </source>
</evidence>
<dbReference type="Gene3D" id="3.20.20.140">
    <property type="entry name" value="Metal-dependent hydrolases"/>
    <property type="match status" value="1"/>
</dbReference>
<organism evidence="3 4">
    <name type="scientific">Paraferrimonas haliotis</name>
    <dbReference type="NCBI Taxonomy" id="2013866"/>
    <lineage>
        <taxon>Bacteria</taxon>
        <taxon>Pseudomonadati</taxon>
        <taxon>Pseudomonadota</taxon>
        <taxon>Gammaproteobacteria</taxon>
        <taxon>Alteromonadales</taxon>
        <taxon>Ferrimonadaceae</taxon>
        <taxon>Paraferrimonas</taxon>
    </lineage>
</organism>
<dbReference type="InterPro" id="IPR011059">
    <property type="entry name" value="Metal-dep_hydrolase_composite"/>
</dbReference>
<feature type="signal peptide" evidence="1">
    <location>
        <begin position="1"/>
        <end position="22"/>
    </location>
</feature>
<proteinExistence type="predicted"/>
<dbReference type="AlphaFoldDB" id="A0AA37WX76"/>
<comment type="caution">
    <text evidence="3">The sequence shown here is derived from an EMBL/GenBank/DDBJ whole genome shotgun (WGS) entry which is preliminary data.</text>
</comment>
<dbReference type="InterPro" id="IPR006680">
    <property type="entry name" value="Amidohydro-rel"/>
</dbReference>
<gene>
    <name evidence="3" type="ORF">GCM10007894_20390</name>
</gene>
<dbReference type="PANTHER" id="PTHR43135">
    <property type="entry name" value="ALPHA-D-RIBOSE 1-METHYLPHOSPHONATE 5-TRIPHOSPHATE DIPHOSPHATASE"/>
    <property type="match status" value="1"/>
</dbReference>